<dbReference type="InterPro" id="IPR036396">
    <property type="entry name" value="Cyt_P450_sf"/>
</dbReference>
<organism evidence="2 3">
    <name type="scientific">Neodothiora populina</name>
    <dbReference type="NCBI Taxonomy" id="2781224"/>
    <lineage>
        <taxon>Eukaryota</taxon>
        <taxon>Fungi</taxon>
        <taxon>Dikarya</taxon>
        <taxon>Ascomycota</taxon>
        <taxon>Pezizomycotina</taxon>
        <taxon>Dothideomycetes</taxon>
        <taxon>Dothideomycetidae</taxon>
        <taxon>Dothideales</taxon>
        <taxon>Dothioraceae</taxon>
        <taxon>Neodothiora</taxon>
    </lineage>
</organism>
<dbReference type="PANTHER" id="PTHR47582:SF1">
    <property type="entry name" value="P450, PUTATIVE (EUROFUNG)-RELATED"/>
    <property type="match status" value="1"/>
</dbReference>
<feature type="transmembrane region" description="Helical" evidence="1">
    <location>
        <begin position="6"/>
        <end position="23"/>
    </location>
</feature>
<evidence type="ECO:0000256" key="1">
    <source>
        <dbReference type="SAM" id="Phobius"/>
    </source>
</evidence>
<dbReference type="RefSeq" id="XP_069197341.1">
    <property type="nucleotide sequence ID" value="XM_069346130.1"/>
</dbReference>
<comment type="caution">
    <text evidence="2">The sequence shown here is derived from an EMBL/GenBank/DDBJ whole genome shotgun (WGS) entry which is preliminary data.</text>
</comment>
<evidence type="ECO:0008006" key="4">
    <source>
        <dbReference type="Google" id="ProtNLM"/>
    </source>
</evidence>
<name>A0ABR3P4D8_9PEZI</name>
<dbReference type="Gene3D" id="1.10.630.10">
    <property type="entry name" value="Cytochrome P450"/>
    <property type="match status" value="1"/>
</dbReference>
<dbReference type="GeneID" id="95979913"/>
<dbReference type="InterPro" id="IPR053007">
    <property type="entry name" value="CYP450_monoxygenase_sec-met"/>
</dbReference>
<dbReference type="InterPro" id="IPR002401">
    <property type="entry name" value="Cyt_P450_E_grp-I"/>
</dbReference>
<sequence>MDVSLLAFLVLLASFIVYIIQYIRPKHDAREPPLLPTKLPVIGHVIGLIRYGFPYVVNHRRKNQPPIFTIDFGVKKVYVVTSSKIVQAVQRSSNVISVDHLLETAGERIAGIDVAGRKILAHAHHGGHSMHKEIVHAMQPALLGSALDKMNVTMASKLNTFIDDFVKTMDESATKKVDLFKWCQQAIVVASAEATWGPLNPLNDPAVEQAFHNFDANLGTLILNILPKITSPIAYNAREVVVKAFTDFYNKGGQHSSSALAHARWKVQHDGGCSTEDIARLETATVIGVVSNSIVSAFYSVLDIYSRPDLLARLREEIEQNAVVTTQPEEQGVENVIDVARIRDSCPNLISAFQETLRFRSQASPSRAVTEDVLIANGEYLLKKGSLLFMPSKSINYEAGIWGTKADVFDPLRFAAATTTTDGAAPPTTNTAAKVRPSSFMAFGVAPALCPGRHFATGEILALVAMMILRFDLTPAGGKWAEPKNLNSSAVATTIPPPADPFEVEMSLRDGTKAGKWGVRVSEGKGKFGLITG</sequence>
<evidence type="ECO:0000313" key="3">
    <source>
        <dbReference type="Proteomes" id="UP001562354"/>
    </source>
</evidence>
<dbReference type="InterPro" id="IPR001128">
    <property type="entry name" value="Cyt_P450"/>
</dbReference>
<dbReference type="Pfam" id="PF00067">
    <property type="entry name" value="p450"/>
    <property type="match status" value="1"/>
</dbReference>
<dbReference type="PANTHER" id="PTHR47582">
    <property type="entry name" value="P450, PUTATIVE (EUROFUNG)-RELATED"/>
    <property type="match status" value="1"/>
</dbReference>
<keyword evidence="3" id="KW-1185">Reference proteome</keyword>
<proteinExistence type="predicted"/>
<dbReference type="SUPFAM" id="SSF48264">
    <property type="entry name" value="Cytochrome P450"/>
    <property type="match status" value="1"/>
</dbReference>
<keyword evidence="1" id="KW-0472">Membrane</keyword>
<evidence type="ECO:0000313" key="2">
    <source>
        <dbReference type="EMBL" id="KAL1297659.1"/>
    </source>
</evidence>
<accession>A0ABR3P4D8</accession>
<keyword evidence="1" id="KW-1133">Transmembrane helix</keyword>
<protein>
    <recommendedName>
        <fullName evidence="4">Cytochrome P450</fullName>
    </recommendedName>
</protein>
<gene>
    <name evidence="2" type="ORF">AAFC00_006214</name>
</gene>
<dbReference type="CDD" id="cd11040">
    <property type="entry name" value="CYP7_CYP8-like"/>
    <property type="match status" value="1"/>
</dbReference>
<dbReference type="EMBL" id="JBFMKM010000014">
    <property type="protein sequence ID" value="KAL1297659.1"/>
    <property type="molecule type" value="Genomic_DNA"/>
</dbReference>
<dbReference type="PRINTS" id="PR00463">
    <property type="entry name" value="EP450I"/>
</dbReference>
<keyword evidence="1" id="KW-0812">Transmembrane</keyword>
<dbReference type="Proteomes" id="UP001562354">
    <property type="component" value="Unassembled WGS sequence"/>
</dbReference>
<reference evidence="2 3" key="1">
    <citation type="submission" date="2024-07" db="EMBL/GenBank/DDBJ databases">
        <title>Draft sequence of the Neodothiora populina.</title>
        <authorList>
            <person name="Drown D.D."/>
            <person name="Schuette U.S."/>
            <person name="Buechlein A.B."/>
            <person name="Rusch D.R."/>
            <person name="Winton L.W."/>
            <person name="Adams G.A."/>
        </authorList>
    </citation>
    <scope>NUCLEOTIDE SEQUENCE [LARGE SCALE GENOMIC DNA]</scope>
    <source>
        <strain evidence="2 3">CPC 39397</strain>
    </source>
</reference>